<dbReference type="InterPro" id="IPR013087">
    <property type="entry name" value="Znf_C2H2_type"/>
</dbReference>
<keyword evidence="1" id="KW-0862">Zinc</keyword>
<reference evidence="4" key="1">
    <citation type="submission" date="2017-09" db="EMBL/GenBank/DDBJ databases">
        <title>Polyketide synthases of a Diaporthe helianthi virulent isolate.</title>
        <authorList>
            <person name="Baroncelli R."/>
        </authorList>
    </citation>
    <scope>NUCLEOTIDE SEQUENCE [LARGE SCALE GENOMIC DNA]</scope>
    <source>
        <strain evidence="4">7/96</strain>
    </source>
</reference>
<protein>
    <submittedName>
        <fullName evidence="4">C2H2 finger domain-containing protein</fullName>
    </submittedName>
</protein>
<dbReference type="AlphaFoldDB" id="A0A2P5IDY6"/>
<feature type="compositionally biased region" description="Low complexity" evidence="2">
    <location>
        <begin position="69"/>
        <end position="85"/>
    </location>
</feature>
<accession>A0A2P5IDY6</accession>
<evidence type="ECO:0000256" key="2">
    <source>
        <dbReference type="SAM" id="MobiDB-lite"/>
    </source>
</evidence>
<dbReference type="PROSITE" id="PS50157">
    <property type="entry name" value="ZINC_FINGER_C2H2_2"/>
    <property type="match status" value="1"/>
</dbReference>
<feature type="compositionally biased region" description="Low complexity" evidence="2">
    <location>
        <begin position="1"/>
        <end position="13"/>
    </location>
</feature>
<dbReference type="InParanoid" id="A0A2P5IDY6"/>
<feature type="domain" description="C2H2-type" evidence="3">
    <location>
        <begin position="127"/>
        <end position="152"/>
    </location>
</feature>
<dbReference type="STRING" id="158607.A0A2P5IDY6"/>
<dbReference type="FunFam" id="3.30.160.60:FF:000201">
    <property type="entry name" value="C2H2 finger domain protein (Gli3)"/>
    <property type="match status" value="1"/>
</dbReference>
<evidence type="ECO:0000313" key="4">
    <source>
        <dbReference type="EMBL" id="POS80724.1"/>
    </source>
</evidence>
<feature type="compositionally biased region" description="Low complexity" evidence="2">
    <location>
        <begin position="298"/>
        <end position="308"/>
    </location>
</feature>
<evidence type="ECO:0000259" key="3">
    <source>
        <dbReference type="PROSITE" id="PS50157"/>
    </source>
</evidence>
<dbReference type="EMBL" id="MAVT02000035">
    <property type="protein sequence ID" value="POS80724.1"/>
    <property type="molecule type" value="Genomic_DNA"/>
</dbReference>
<gene>
    <name evidence="4" type="ORF">DHEL01_v200864</name>
</gene>
<comment type="caution">
    <text evidence="4">The sequence shown here is derived from an EMBL/GenBank/DDBJ whole genome shotgun (WGS) entry which is preliminary data.</text>
</comment>
<organism evidence="4 5">
    <name type="scientific">Diaporthe helianthi</name>
    <dbReference type="NCBI Taxonomy" id="158607"/>
    <lineage>
        <taxon>Eukaryota</taxon>
        <taxon>Fungi</taxon>
        <taxon>Dikarya</taxon>
        <taxon>Ascomycota</taxon>
        <taxon>Pezizomycotina</taxon>
        <taxon>Sordariomycetes</taxon>
        <taxon>Sordariomycetidae</taxon>
        <taxon>Diaporthales</taxon>
        <taxon>Diaporthaceae</taxon>
        <taxon>Diaporthe</taxon>
    </lineage>
</organism>
<dbReference type="OrthoDB" id="3214149at2759"/>
<name>A0A2P5IDY6_DIAHE</name>
<sequence>MSDSSLSSMSDTSEAGDEYEQVTHDVTMDDTEPPAKRLKLGDVGSATPSAVVAEADPEVETKVDDFDDAMSISSDSSGDIPSSPANARLEDEDFQPQVTVCVWEDCDAGDLGTMDSLVKHIHDEHIEECDKCFTRSDALAKHMRTVHETEALRPSDPVPKGLQSGGAAGKTPKLKIIIRTPQSHAAGQDDAVEDGHSGDENATEHLTQLTEKDGFTQRELDMEWQKLHAVCRSQLQWAQEDAETLRRECEKWEEVVKKAWLEKEVLLDQTIKSELGWHERRQAILTGATDVVVNGGAPESASAPAVPAINGRAGAGNSAEA</sequence>
<feature type="region of interest" description="Disordered" evidence="2">
    <location>
        <begin position="1"/>
        <end position="87"/>
    </location>
</feature>
<keyword evidence="1" id="KW-0863">Zinc-finger</keyword>
<dbReference type="Proteomes" id="UP000094444">
    <property type="component" value="Unassembled WGS sequence"/>
</dbReference>
<keyword evidence="1" id="KW-0479">Metal-binding</keyword>
<evidence type="ECO:0000256" key="1">
    <source>
        <dbReference type="PROSITE-ProRule" id="PRU00042"/>
    </source>
</evidence>
<dbReference type="Gene3D" id="3.30.160.60">
    <property type="entry name" value="Classic Zinc Finger"/>
    <property type="match status" value="2"/>
</dbReference>
<feature type="region of interest" description="Disordered" evidence="2">
    <location>
        <begin position="147"/>
        <end position="173"/>
    </location>
</feature>
<evidence type="ECO:0000313" key="5">
    <source>
        <dbReference type="Proteomes" id="UP000094444"/>
    </source>
</evidence>
<keyword evidence="5" id="KW-1185">Reference proteome</keyword>
<proteinExistence type="predicted"/>
<dbReference type="GO" id="GO:0008270">
    <property type="term" value="F:zinc ion binding"/>
    <property type="evidence" value="ECO:0007669"/>
    <property type="project" value="UniProtKB-KW"/>
</dbReference>
<feature type="region of interest" description="Disordered" evidence="2">
    <location>
        <begin position="298"/>
        <end position="321"/>
    </location>
</feature>